<dbReference type="Proteomes" id="UP000178742">
    <property type="component" value="Unassembled WGS sequence"/>
</dbReference>
<dbReference type="Gene3D" id="3.40.30.10">
    <property type="entry name" value="Glutaredoxin"/>
    <property type="match status" value="1"/>
</dbReference>
<feature type="domain" description="Thioredoxin" evidence="7">
    <location>
        <begin position="273"/>
        <end position="471"/>
    </location>
</feature>
<feature type="chain" id="PRO_5009525542" description="Thioredoxin domain-containing protein" evidence="6">
    <location>
        <begin position="25"/>
        <end position="471"/>
    </location>
</feature>
<dbReference type="PANTHER" id="PTHR13887:SF14">
    <property type="entry name" value="DISULFIDE BOND FORMATION PROTEIN D"/>
    <property type="match status" value="1"/>
</dbReference>
<evidence type="ECO:0000313" key="9">
    <source>
        <dbReference type="Proteomes" id="UP000178742"/>
    </source>
</evidence>
<dbReference type="AlphaFoldDB" id="A0A1F6M2U6"/>
<accession>A0A1F6M2U6</accession>
<proteinExistence type="inferred from homology"/>
<keyword evidence="2 6" id="KW-0732">Signal</keyword>
<evidence type="ECO:0000259" key="7">
    <source>
        <dbReference type="PROSITE" id="PS51352"/>
    </source>
</evidence>
<dbReference type="GO" id="GO:0016491">
    <property type="term" value="F:oxidoreductase activity"/>
    <property type="evidence" value="ECO:0007669"/>
    <property type="project" value="UniProtKB-KW"/>
</dbReference>
<protein>
    <recommendedName>
        <fullName evidence="7">Thioredoxin domain-containing protein</fullName>
    </recommendedName>
</protein>
<dbReference type="PANTHER" id="PTHR13887">
    <property type="entry name" value="GLUTATHIONE S-TRANSFERASE KAPPA"/>
    <property type="match status" value="1"/>
</dbReference>
<keyword evidence="4" id="KW-1015">Disulfide bond</keyword>
<dbReference type="InterPro" id="IPR013766">
    <property type="entry name" value="Thioredoxin_domain"/>
</dbReference>
<evidence type="ECO:0000256" key="4">
    <source>
        <dbReference type="ARBA" id="ARBA00023157"/>
    </source>
</evidence>
<comment type="similarity">
    <text evidence="1">Belongs to the thioredoxin family. DsbA subfamily.</text>
</comment>
<name>A0A1F6M2U6_9BACT</name>
<feature type="signal peptide" evidence="6">
    <location>
        <begin position="1"/>
        <end position="24"/>
    </location>
</feature>
<reference evidence="8 9" key="1">
    <citation type="journal article" date="2016" name="Nat. Commun.">
        <title>Thousands of microbial genomes shed light on interconnected biogeochemical processes in an aquifer system.</title>
        <authorList>
            <person name="Anantharaman K."/>
            <person name="Brown C.T."/>
            <person name="Hug L.A."/>
            <person name="Sharon I."/>
            <person name="Castelle C.J."/>
            <person name="Probst A.J."/>
            <person name="Thomas B.C."/>
            <person name="Singh A."/>
            <person name="Wilkins M.J."/>
            <person name="Karaoz U."/>
            <person name="Brodie E.L."/>
            <person name="Williams K.H."/>
            <person name="Hubbard S.S."/>
            <person name="Banfield J.F."/>
        </authorList>
    </citation>
    <scope>NUCLEOTIDE SEQUENCE [LARGE SCALE GENOMIC DNA]</scope>
</reference>
<keyword evidence="3" id="KW-0560">Oxidoreductase</keyword>
<evidence type="ECO:0000256" key="5">
    <source>
        <dbReference type="ARBA" id="ARBA00023284"/>
    </source>
</evidence>
<evidence type="ECO:0000256" key="2">
    <source>
        <dbReference type="ARBA" id="ARBA00022729"/>
    </source>
</evidence>
<gene>
    <name evidence="8" type="ORF">A3B90_03000</name>
</gene>
<sequence length="471" mass="52916">MRYILSVFALLAGVLGFSPNYVLAATCPLRAGAAYKTSLSPAVYYVTDNCTKQLLNQDQYFSYFDSWNDSQVVSAAKLTAVKTDAMPAMMGPNYFPRTGSLIKSPTSNTVYFVLSVFKNKVANLDLLAAMGLDAAWVETVPQATLDKFLEGTEIKSIDEVFSQGLYLFKYTDNPAKIYLLLPDAKTGRMMRHYVKNETLLDYVGYRRDRIPMLPPVYQFQIGAPIDNIGEFFTQYFTNAFAQVFSGLGNSFSQDLFNNPLLESPSNLLNYGIETPPQIIEDEHLDENQNSEIKYLKVDDNFDHIRGNLNAKVTLIEYADFECPYCKQFHTTMKQAMEKYGDRVRWVFRQFPIESIHSQARAEALASECAGEQGQFWKFADILFANTQGEDTLDLSKLQLYAAQAGVDVPTFNECYKTEKYAQKVDEDIADAQSAGAMGTPYTLLFNTKGEVKPLSGAIPFSELDLEIQDAL</sequence>
<dbReference type="SUPFAM" id="SSF52833">
    <property type="entry name" value="Thioredoxin-like"/>
    <property type="match status" value="1"/>
</dbReference>
<dbReference type="STRING" id="1798676.A3B90_03000"/>
<dbReference type="Pfam" id="PF13462">
    <property type="entry name" value="Thioredoxin_4"/>
    <property type="match status" value="1"/>
</dbReference>
<organism evidence="8 9">
    <name type="scientific">Candidatus Magasanikbacteria bacterium RIFCSPHIGHO2_02_FULL_41_13</name>
    <dbReference type="NCBI Taxonomy" id="1798676"/>
    <lineage>
        <taxon>Bacteria</taxon>
        <taxon>Candidatus Magasanikiibacteriota</taxon>
    </lineage>
</organism>
<evidence type="ECO:0000256" key="3">
    <source>
        <dbReference type="ARBA" id="ARBA00023002"/>
    </source>
</evidence>
<keyword evidence="5" id="KW-0676">Redox-active center</keyword>
<dbReference type="PROSITE" id="PS51352">
    <property type="entry name" value="THIOREDOXIN_2"/>
    <property type="match status" value="1"/>
</dbReference>
<dbReference type="EMBL" id="MFPX01000026">
    <property type="protein sequence ID" value="OGH65957.1"/>
    <property type="molecule type" value="Genomic_DNA"/>
</dbReference>
<comment type="caution">
    <text evidence="8">The sequence shown here is derived from an EMBL/GenBank/DDBJ whole genome shotgun (WGS) entry which is preliminary data.</text>
</comment>
<dbReference type="InterPro" id="IPR036249">
    <property type="entry name" value="Thioredoxin-like_sf"/>
</dbReference>
<dbReference type="InterPro" id="IPR012336">
    <property type="entry name" value="Thioredoxin-like_fold"/>
</dbReference>
<evidence type="ECO:0000256" key="6">
    <source>
        <dbReference type="SAM" id="SignalP"/>
    </source>
</evidence>
<evidence type="ECO:0000256" key="1">
    <source>
        <dbReference type="ARBA" id="ARBA00005791"/>
    </source>
</evidence>
<evidence type="ECO:0000313" key="8">
    <source>
        <dbReference type="EMBL" id="OGH65957.1"/>
    </source>
</evidence>